<dbReference type="Proteomes" id="UP000181962">
    <property type="component" value="Chromosome"/>
</dbReference>
<dbReference type="AlphaFoldDB" id="A0A1L3FG97"/>
<organism evidence="1 2">
    <name type="scientific">Bradyrhizobium japonicum</name>
    <dbReference type="NCBI Taxonomy" id="375"/>
    <lineage>
        <taxon>Bacteria</taxon>
        <taxon>Pseudomonadati</taxon>
        <taxon>Pseudomonadota</taxon>
        <taxon>Alphaproteobacteria</taxon>
        <taxon>Hyphomicrobiales</taxon>
        <taxon>Nitrobacteraceae</taxon>
        <taxon>Bradyrhizobium</taxon>
    </lineage>
</organism>
<name>A0A1L3FG97_BRAJP</name>
<dbReference type="InterPro" id="IPR025506">
    <property type="entry name" value="Abi_alpha"/>
</dbReference>
<gene>
    <name evidence="1" type="ORF">BKD09_28785</name>
</gene>
<accession>A0A1L3FG97</accession>
<protein>
    <recommendedName>
        <fullName evidence="3">DUF4393 domain-containing protein</fullName>
    </recommendedName>
</protein>
<evidence type="ECO:0000313" key="2">
    <source>
        <dbReference type="Proteomes" id="UP000181962"/>
    </source>
</evidence>
<dbReference type="OrthoDB" id="8232080at2"/>
<sequence>MTDGPEPFGKETAKAAQEIAKTTDNAIDAARDLASFFNRVLGNPIVDAVGITIGDPLRFVRTLSLDWYSRRVDEILAKRDAKKLKGAPPRIALDILEAAQDETRDELRELWAQLLANAMDEATQSKVRIEFVTVLKQLNPLDALVLQRLTGVGNFINPHQPALAQHLDTNDTATSILYLLDLKCVEQAPNGTYAYKTSPRGIALLKALSS</sequence>
<evidence type="ECO:0000313" key="1">
    <source>
        <dbReference type="EMBL" id="APG12337.1"/>
    </source>
</evidence>
<reference evidence="1 2" key="1">
    <citation type="submission" date="2016-11" db="EMBL/GenBank/DDBJ databases">
        <title>Complete Genome Sequence of Bradyrhizobium sp. strain J5, an isolated from soybean nodule in Hokkaido.</title>
        <authorList>
            <person name="Kanehara K."/>
        </authorList>
    </citation>
    <scope>NUCLEOTIDE SEQUENCE [LARGE SCALE GENOMIC DNA]</scope>
    <source>
        <strain evidence="1 2">J5</strain>
    </source>
</reference>
<evidence type="ECO:0008006" key="3">
    <source>
        <dbReference type="Google" id="ProtNLM"/>
    </source>
</evidence>
<proteinExistence type="predicted"/>
<dbReference type="RefSeq" id="WP_071914404.1">
    <property type="nucleotide sequence ID" value="NZ_CP017637.1"/>
</dbReference>
<dbReference type="Pfam" id="PF14337">
    <property type="entry name" value="Abi_alpha"/>
    <property type="match status" value="1"/>
</dbReference>
<dbReference type="EMBL" id="CP017637">
    <property type="protein sequence ID" value="APG12337.1"/>
    <property type="molecule type" value="Genomic_DNA"/>
</dbReference>